<dbReference type="Proteomes" id="UP000029578">
    <property type="component" value="Unassembled WGS sequence"/>
</dbReference>
<dbReference type="AlphaFoldDB" id="A0A096ABF1"/>
<gene>
    <name evidence="1" type="ORF">HMPREF0661_11395</name>
</gene>
<evidence type="ECO:0000313" key="2">
    <source>
        <dbReference type="Proteomes" id="UP000029578"/>
    </source>
</evidence>
<dbReference type="RefSeq" id="WP_004339669.1">
    <property type="nucleotide sequence ID" value="NZ_JRNS01000508.1"/>
</dbReference>
<name>A0A096ABF1_9BACT</name>
<sequence length="147" mass="17075">MYTSTKLTEYRSKYNVSWAKQLPANTPPEDVVVAYDNEPLFRLIQEDSVMTEDDLKPHTELYPQKKFGNKLWQASGLSSLCTLEDARSMAKLPYLKHLHGIAEIIMCPEYGVMLKTPSNNCANHYTWWHTTLFDLNKAEIQYREITL</sequence>
<organism evidence="1 2">
    <name type="scientific">Prevotella melaninogenica DNF00666</name>
    <dbReference type="NCBI Taxonomy" id="1401073"/>
    <lineage>
        <taxon>Bacteria</taxon>
        <taxon>Pseudomonadati</taxon>
        <taxon>Bacteroidota</taxon>
        <taxon>Bacteroidia</taxon>
        <taxon>Bacteroidales</taxon>
        <taxon>Prevotellaceae</taxon>
        <taxon>Prevotella</taxon>
    </lineage>
</organism>
<comment type="caution">
    <text evidence="1">The sequence shown here is derived from an EMBL/GenBank/DDBJ whole genome shotgun (WGS) entry which is preliminary data.</text>
</comment>
<protein>
    <submittedName>
        <fullName evidence="1">Uncharacterized protein</fullName>
    </submittedName>
</protein>
<dbReference type="EMBL" id="JRNS01000508">
    <property type="protein sequence ID" value="KGF43856.1"/>
    <property type="molecule type" value="Genomic_DNA"/>
</dbReference>
<proteinExistence type="predicted"/>
<evidence type="ECO:0000313" key="1">
    <source>
        <dbReference type="EMBL" id="KGF43856.1"/>
    </source>
</evidence>
<reference evidence="1 2" key="1">
    <citation type="submission" date="2014-07" db="EMBL/GenBank/DDBJ databases">
        <authorList>
            <person name="McCorrison J."/>
            <person name="Sanka R."/>
            <person name="Torralba M."/>
            <person name="Gillis M."/>
            <person name="Haft D.H."/>
            <person name="Methe B."/>
            <person name="Sutton G."/>
            <person name="Nelson K.E."/>
        </authorList>
    </citation>
    <scope>NUCLEOTIDE SEQUENCE [LARGE SCALE GENOMIC DNA]</scope>
    <source>
        <strain evidence="1 2">DNF00666</strain>
    </source>
</reference>
<accession>A0A096ABF1</accession>